<dbReference type="Pfam" id="PF19783">
    <property type="entry name" value="DUF6268"/>
    <property type="match status" value="1"/>
</dbReference>
<evidence type="ECO:0000259" key="1">
    <source>
        <dbReference type="Pfam" id="PF19783"/>
    </source>
</evidence>
<protein>
    <submittedName>
        <fullName evidence="2">DUF6268 family outer membrane beta-barrel protein</fullName>
    </submittedName>
</protein>
<evidence type="ECO:0000313" key="2">
    <source>
        <dbReference type="EMBL" id="WEK34313.1"/>
    </source>
</evidence>
<gene>
    <name evidence="2" type="ORF">P0Y53_17645</name>
</gene>
<dbReference type="Proteomes" id="UP001220610">
    <property type="component" value="Chromosome"/>
</dbReference>
<accession>A0AAJ5WPQ7</accession>
<dbReference type="InterPro" id="IPR046235">
    <property type="entry name" value="DUF6268"/>
</dbReference>
<dbReference type="EMBL" id="CP119311">
    <property type="protein sequence ID" value="WEK34313.1"/>
    <property type="molecule type" value="Genomic_DNA"/>
</dbReference>
<organism evidence="2 3">
    <name type="scientific">Candidatus Pseudobacter hemicellulosilyticus</name>
    <dbReference type="NCBI Taxonomy" id="3121375"/>
    <lineage>
        <taxon>Bacteria</taxon>
        <taxon>Pseudomonadati</taxon>
        <taxon>Bacteroidota</taxon>
        <taxon>Chitinophagia</taxon>
        <taxon>Chitinophagales</taxon>
        <taxon>Chitinophagaceae</taxon>
        <taxon>Pseudobacter</taxon>
    </lineage>
</organism>
<feature type="domain" description="DUF6268" evidence="1">
    <location>
        <begin position="117"/>
        <end position="322"/>
    </location>
</feature>
<sequence length="323" mass="36441">MKTYGLISLMLLAGVKLSAQDRPTSIRIPEAQRDSLQQAAGRPLTSTAPRLGGINVSGVLFPVSGNGKDFLIQQFSAEAGTPVRILKLKSNRPYFFRASLRYQGLYLSGEPFIGSNNFHSVTANLSYTTILSRSTHLSIFGLTGVASDFRKSITGSDLYYTVGARIALRQDKDFKYAINLVYTDMYTGSFLLPIPEFAWTINDKWSWTGFLPIRTSLKYKLSKQHQLGWTTTFQGATYRLNSGAGDEYIQHQQVSTGISYDWQLNHRWDLNIIGGYTLSNKLQTYSNSEKAGFNAFDKIQDRKWNLSYDRNTPFIQAGFNYKF</sequence>
<evidence type="ECO:0000313" key="3">
    <source>
        <dbReference type="Proteomes" id="UP001220610"/>
    </source>
</evidence>
<name>A0AAJ5WPQ7_9BACT</name>
<proteinExistence type="predicted"/>
<reference evidence="2" key="1">
    <citation type="submission" date="2023-03" db="EMBL/GenBank/DDBJ databases">
        <title>Andean soil-derived lignocellulolytic bacterial consortium as a source of novel taxa and putative plastic-active enzymes.</title>
        <authorList>
            <person name="Diaz-Garcia L."/>
            <person name="Chuvochina M."/>
            <person name="Feuerriegel G."/>
            <person name="Bunk B."/>
            <person name="Sproer C."/>
            <person name="Streit W.R."/>
            <person name="Rodriguez L.M."/>
            <person name="Overmann J."/>
            <person name="Jimenez D.J."/>
        </authorList>
    </citation>
    <scope>NUCLEOTIDE SEQUENCE</scope>
    <source>
        <strain evidence="2">MAG 7</strain>
    </source>
</reference>
<dbReference type="AlphaFoldDB" id="A0AAJ5WPQ7"/>